<evidence type="ECO:0000313" key="3">
    <source>
        <dbReference type="Proteomes" id="UP000037558"/>
    </source>
</evidence>
<gene>
    <name evidence="2" type="ORF">AMD01_03215</name>
</gene>
<keyword evidence="1" id="KW-0472">Membrane</keyword>
<keyword evidence="1" id="KW-0812">Transmembrane</keyword>
<dbReference type="AlphaFoldDB" id="A0A0M0LIM0"/>
<feature type="transmembrane region" description="Helical" evidence="1">
    <location>
        <begin position="37"/>
        <end position="56"/>
    </location>
</feature>
<protein>
    <submittedName>
        <fullName evidence="2">Holin</fullName>
    </submittedName>
</protein>
<dbReference type="EMBL" id="LILC01000002">
    <property type="protein sequence ID" value="KOO50762.1"/>
    <property type="molecule type" value="Genomic_DNA"/>
</dbReference>
<dbReference type="STRING" id="284581.AMD01_03215"/>
<reference evidence="3" key="1">
    <citation type="submission" date="2015-08" db="EMBL/GenBank/DDBJ databases">
        <title>Fjat-14210 dsm16467.</title>
        <authorList>
            <person name="Liu B."/>
            <person name="Wang J."/>
            <person name="Zhu Y."/>
            <person name="Liu G."/>
            <person name="Chen Q."/>
            <person name="Chen Z."/>
            <person name="Lan J."/>
            <person name="Che J."/>
            <person name="Ge C."/>
            <person name="Shi H."/>
            <person name="Pan Z."/>
            <person name="Liu X."/>
        </authorList>
    </citation>
    <scope>NUCLEOTIDE SEQUENCE [LARGE SCALE GENOMIC DNA]</scope>
    <source>
        <strain evidence="3">DSM 16467</strain>
    </source>
</reference>
<evidence type="ECO:0000313" key="2">
    <source>
        <dbReference type="EMBL" id="KOO50762.1"/>
    </source>
</evidence>
<keyword evidence="3" id="KW-1185">Reference proteome</keyword>
<sequence>MTMGRWKNYGLWVSLASLLLMILQLFGVQISTEKYDMVVNAALTFLVAAGVISNPATVSKWFTDDKNDQVK</sequence>
<proteinExistence type="predicted"/>
<evidence type="ECO:0000256" key="1">
    <source>
        <dbReference type="SAM" id="Phobius"/>
    </source>
</evidence>
<keyword evidence="1" id="KW-1133">Transmembrane helix</keyword>
<accession>A0A0M0LIM0</accession>
<dbReference type="PATRIC" id="fig|284581.3.peg.931"/>
<name>A0A0M0LIM0_9BACI</name>
<comment type="caution">
    <text evidence="2">The sequence shown here is derived from an EMBL/GenBank/DDBJ whole genome shotgun (WGS) entry which is preliminary data.</text>
</comment>
<organism evidence="2 3">
    <name type="scientific">Priestia koreensis</name>
    <dbReference type="NCBI Taxonomy" id="284581"/>
    <lineage>
        <taxon>Bacteria</taxon>
        <taxon>Bacillati</taxon>
        <taxon>Bacillota</taxon>
        <taxon>Bacilli</taxon>
        <taxon>Bacillales</taxon>
        <taxon>Bacillaceae</taxon>
        <taxon>Priestia</taxon>
    </lineage>
</organism>
<dbReference type="Proteomes" id="UP000037558">
    <property type="component" value="Unassembled WGS sequence"/>
</dbReference>